<dbReference type="AlphaFoldDB" id="A0A3B0W2N5"/>
<feature type="transmembrane region" description="Helical" evidence="1">
    <location>
        <begin position="52"/>
        <end position="70"/>
    </location>
</feature>
<accession>A0A3B0W2N5</accession>
<sequence>MAEDPINDNIKQALDVQTDSINMSTQVKLNELRHDAINHNNKRKFKLLHRSLAGIATATVLAVGMILVLPNQPTSQGNDSFMFEDLELLANEAGTDFYQGIDFLTWLDENEWTDTDI</sequence>
<gene>
    <name evidence="2" type="ORF">MNBD_GAMMA02-1450</name>
</gene>
<dbReference type="EMBL" id="UOFA01000150">
    <property type="protein sequence ID" value="VAW44977.1"/>
    <property type="molecule type" value="Genomic_DNA"/>
</dbReference>
<name>A0A3B0W2N5_9ZZZZ</name>
<reference evidence="2" key="1">
    <citation type="submission" date="2018-06" db="EMBL/GenBank/DDBJ databases">
        <authorList>
            <person name="Zhirakovskaya E."/>
        </authorList>
    </citation>
    <scope>NUCLEOTIDE SEQUENCE</scope>
</reference>
<organism evidence="2">
    <name type="scientific">hydrothermal vent metagenome</name>
    <dbReference type="NCBI Taxonomy" id="652676"/>
    <lineage>
        <taxon>unclassified sequences</taxon>
        <taxon>metagenomes</taxon>
        <taxon>ecological metagenomes</taxon>
    </lineage>
</organism>
<keyword evidence="1" id="KW-0472">Membrane</keyword>
<keyword evidence="1" id="KW-1133">Transmembrane helix</keyword>
<evidence type="ECO:0000256" key="1">
    <source>
        <dbReference type="SAM" id="Phobius"/>
    </source>
</evidence>
<evidence type="ECO:0000313" key="2">
    <source>
        <dbReference type="EMBL" id="VAW44977.1"/>
    </source>
</evidence>
<protein>
    <submittedName>
        <fullName evidence="2">Uncharacterized protein</fullName>
    </submittedName>
</protein>
<proteinExistence type="predicted"/>
<keyword evidence="1" id="KW-0812">Transmembrane</keyword>